<dbReference type="HAMAP" id="MF_00197">
    <property type="entry name" value="DAP_epimerase"/>
    <property type="match status" value="1"/>
</dbReference>
<feature type="binding site" evidence="8">
    <location>
        <begin position="225"/>
        <end position="226"/>
    </location>
    <ligand>
        <name>substrate</name>
    </ligand>
</feature>
<dbReference type="KEGG" id="lcc:B488_12670"/>
<evidence type="ECO:0000256" key="2">
    <source>
        <dbReference type="ARBA" id="ARBA00010219"/>
    </source>
</evidence>
<name>L0EUM8_LIBCB</name>
<dbReference type="PANTHER" id="PTHR31689">
    <property type="entry name" value="DIAMINOPIMELATE EPIMERASE, CHLOROPLASTIC"/>
    <property type="match status" value="1"/>
</dbReference>
<accession>L0EUM8</accession>
<keyword evidence="8" id="KW-0963">Cytoplasm</keyword>
<evidence type="ECO:0000256" key="1">
    <source>
        <dbReference type="ARBA" id="ARBA00005196"/>
    </source>
</evidence>
<evidence type="ECO:0000256" key="9">
    <source>
        <dbReference type="PROSITE-ProRule" id="PRU10125"/>
    </source>
</evidence>
<organism evidence="10 11">
    <name type="scientific">Liberibacter crescens (strain BT-1)</name>
    <dbReference type="NCBI Taxonomy" id="1215343"/>
    <lineage>
        <taxon>Bacteria</taxon>
        <taxon>Pseudomonadati</taxon>
        <taxon>Pseudomonadota</taxon>
        <taxon>Alphaproteobacteria</taxon>
        <taxon>Hyphomicrobiales</taxon>
        <taxon>Rhizobiaceae</taxon>
        <taxon>Liberibacter</taxon>
    </lineage>
</organism>
<feature type="binding site" evidence="8">
    <location>
        <position position="46"/>
    </location>
    <ligand>
        <name>substrate</name>
    </ligand>
</feature>
<evidence type="ECO:0000256" key="4">
    <source>
        <dbReference type="ARBA" id="ARBA00022605"/>
    </source>
</evidence>
<gene>
    <name evidence="8" type="primary">dapF</name>
    <name evidence="10" type="ordered locus">B488_12670</name>
</gene>
<evidence type="ECO:0000256" key="6">
    <source>
        <dbReference type="ARBA" id="ARBA00023235"/>
    </source>
</evidence>
<evidence type="ECO:0000313" key="11">
    <source>
        <dbReference type="Proteomes" id="UP000010799"/>
    </source>
</evidence>
<evidence type="ECO:0000256" key="7">
    <source>
        <dbReference type="ARBA" id="ARBA00051712"/>
    </source>
</evidence>
<sequence>MGMVNFVKMNGIGNKILVVDMRDCNTTIAPDVVSSLSSDERTQFDQMMVVYRSNTLSADAKIFILNRDGSEVGACGNGTRCVVDFLAKETGQKTFTFETLRGLLNAEQHMDGLISVDMCVPLLDWKDVPLARKFDDTSCIDFQVGSIDSGFILDSPSVLSMGNPHIIFWIEKNFSDYDLSNIGKHVENDPMFTEGINVSLAKITSKSSLQLCTWERGVGLTLACGSAACAAAVSSIRIGRTDRTVLVEMPGGKLMIHWRDDGHVIMTGPAEKEWAGKLDSKTGAWIKTHSFI</sequence>
<feature type="site" description="Could be important to modulate the pK values of the two catalytic cysteine residues" evidence="8">
    <location>
        <position position="215"/>
    </location>
</feature>
<dbReference type="SUPFAM" id="SSF54506">
    <property type="entry name" value="Diaminopimelate epimerase-like"/>
    <property type="match status" value="2"/>
</dbReference>
<feature type="binding site" evidence="8">
    <location>
        <position position="163"/>
    </location>
    <ligand>
        <name>substrate</name>
    </ligand>
</feature>
<dbReference type="Gene3D" id="3.10.310.10">
    <property type="entry name" value="Diaminopimelate Epimerase, Chain A, domain 1"/>
    <property type="match status" value="2"/>
</dbReference>
<dbReference type="Proteomes" id="UP000010799">
    <property type="component" value="Chromosome"/>
</dbReference>
<keyword evidence="4 8" id="KW-0028">Amino-acid biosynthesis</keyword>
<reference evidence="10 11" key="1">
    <citation type="journal article" date="2012" name="Stand. Genomic Sci.">
        <title>Complete genome sequence of Liberibacter crescens BT-1.</title>
        <authorList>
            <person name="Leonard M.T."/>
            <person name="Fagen J.R."/>
            <person name="Davis-Richardson A.G."/>
            <person name="Davis M.J."/>
            <person name="Triplett E.W."/>
        </authorList>
    </citation>
    <scope>NUCLEOTIDE SEQUENCE [LARGE SCALE GENOMIC DNA]</scope>
    <source>
        <strain evidence="10 11">BT-1</strain>
    </source>
</reference>
<feature type="binding site" evidence="8">
    <location>
        <begin position="215"/>
        <end position="216"/>
    </location>
    <ligand>
        <name>substrate</name>
    </ligand>
</feature>
<dbReference type="EMBL" id="CP003789">
    <property type="protein sequence ID" value="AGA65259.1"/>
    <property type="molecule type" value="Genomic_DNA"/>
</dbReference>
<feature type="active site" description="Proton acceptor" evidence="8">
    <location>
        <position position="224"/>
    </location>
</feature>
<evidence type="ECO:0000256" key="3">
    <source>
        <dbReference type="ARBA" id="ARBA00013080"/>
    </source>
</evidence>
<keyword evidence="6 8" id="KW-0413">Isomerase</keyword>
<dbReference type="PATRIC" id="fig|1215343.11.peg.1308"/>
<comment type="subcellular location">
    <subcellularLocation>
        <location evidence="8">Cytoplasm</location>
    </subcellularLocation>
</comment>
<dbReference type="PROSITE" id="PS01326">
    <property type="entry name" value="DAP_EPIMERASE"/>
    <property type="match status" value="1"/>
</dbReference>
<dbReference type="RefSeq" id="WP_015273684.1">
    <property type="nucleotide sequence ID" value="NC_019907.1"/>
</dbReference>
<feature type="binding site" evidence="8">
    <location>
        <position position="197"/>
    </location>
    <ligand>
        <name>substrate</name>
    </ligand>
</feature>
<dbReference type="Pfam" id="PF01678">
    <property type="entry name" value="DAP_epimerase"/>
    <property type="match status" value="2"/>
</dbReference>
<comment type="function">
    <text evidence="8">Catalyzes the stereoinversion of LL-2,6-diaminopimelate (L,L-DAP) to meso-diaminopimelate (meso-DAP), a precursor of L-lysine and an essential component of the bacterial peptidoglycan.</text>
</comment>
<comment type="similarity">
    <text evidence="2 8">Belongs to the diaminopimelate epimerase family.</text>
</comment>
<dbReference type="InterPro" id="IPR018510">
    <property type="entry name" value="DAP_epimerase_AS"/>
</dbReference>
<dbReference type="GO" id="GO:0005829">
    <property type="term" value="C:cytosol"/>
    <property type="evidence" value="ECO:0007669"/>
    <property type="project" value="TreeGrafter"/>
</dbReference>
<feature type="active site" evidence="9">
    <location>
        <position position="75"/>
    </location>
</feature>
<dbReference type="AlphaFoldDB" id="L0EUM8"/>
<feature type="binding site" evidence="8">
    <location>
        <position position="66"/>
    </location>
    <ligand>
        <name>substrate</name>
    </ligand>
</feature>
<feature type="binding site" evidence="8">
    <location>
        <position position="14"/>
    </location>
    <ligand>
        <name>substrate</name>
    </ligand>
</feature>
<evidence type="ECO:0000313" key="10">
    <source>
        <dbReference type="EMBL" id="AGA65259.1"/>
    </source>
</evidence>
<keyword evidence="11" id="KW-1185">Reference proteome</keyword>
<feature type="binding site" evidence="8">
    <location>
        <begin position="76"/>
        <end position="77"/>
    </location>
    <ligand>
        <name>substrate</name>
    </ligand>
</feature>
<evidence type="ECO:0000256" key="8">
    <source>
        <dbReference type="HAMAP-Rule" id="MF_00197"/>
    </source>
</evidence>
<dbReference type="EC" id="5.1.1.7" evidence="3 8"/>
<feature type="active site" description="Proton donor" evidence="8">
    <location>
        <position position="75"/>
    </location>
</feature>
<dbReference type="STRING" id="1215343.B488_12670"/>
<dbReference type="NCBIfam" id="TIGR00652">
    <property type="entry name" value="DapF"/>
    <property type="match status" value="1"/>
</dbReference>
<proteinExistence type="inferred from homology"/>
<dbReference type="eggNOG" id="COG0253">
    <property type="taxonomic scope" value="Bacteria"/>
</dbReference>
<dbReference type="PANTHER" id="PTHR31689:SF0">
    <property type="entry name" value="DIAMINOPIMELATE EPIMERASE"/>
    <property type="match status" value="1"/>
</dbReference>
<feature type="site" description="Could be important to modulate the pK values of the two catalytic cysteine residues" evidence="8">
    <location>
        <position position="165"/>
    </location>
</feature>
<dbReference type="GO" id="GO:0008837">
    <property type="term" value="F:diaminopimelate epimerase activity"/>
    <property type="evidence" value="ECO:0007669"/>
    <property type="project" value="UniProtKB-UniRule"/>
</dbReference>
<dbReference type="UniPathway" id="UPA00034">
    <property type="reaction ID" value="UER00025"/>
</dbReference>
<dbReference type="GO" id="GO:0009089">
    <property type="term" value="P:lysine biosynthetic process via diaminopimelate"/>
    <property type="evidence" value="ECO:0007669"/>
    <property type="project" value="UniProtKB-UniRule"/>
</dbReference>
<dbReference type="InterPro" id="IPR001653">
    <property type="entry name" value="DAP_epimerase_DapF"/>
</dbReference>
<evidence type="ECO:0000256" key="5">
    <source>
        <dbReference type="ARBA" id="ARBA00023154"/>
    </source>
</evidence>
<keyword evidence="5 8" id="KW-0457">Lysine biosynthesis</keyword>
<protein>
    <recommendedName>
        <fullName evidence="3 8">Diaminopimelate epimerase</fullName>
        <shortName evidence="8">DAP epimerase</shortName>
        <ecNumber evidence="3 8">5.1.1.7</ecNumber>
    </recommendedName>
    <alternativeName>
        <fullName evidence="8">PLP-independent amino acid racemase</fullName>
    </alternativeName>
</protein>
<comment type="pathway">
    <text evidence="1 8">Amino-acid biosynthesis; L-lysine biosynthesis via DAP pathway; DL-2,6-diaminopimelate from LL-2,6-diaminopimelate: step 1/1.</text>
</comment>
<comment type="subunit">
    <text evidence="8">Homodimer.</text>
</comment>
<comment type="catalytic activity">
    <reaction evidence="7 8">
        <text>(2S,6S)-2,6-diaminopimelate = meso-2,6-diaminopimelate</text>
        <dbReference type="Rhea" id="RHEA:15393"/>
        <dbReference type="ChEBI" id="CHEBI:57609"/>
        <dbReference type="ChEBI" id="CHEBI:57791"/>
        <dbReference type="EC" id="5.1.1.7"/>
    </reaction>
</comment>
<dbReference type="HOGENOM" id="CLU_053306_1_0_5"/>